<reference evidence="4 5" key="1">
    <citation type="submission" date="2019-01" db="EMBL/GenBank/DDBJ databases">
        <title>Filimonas sp. strain TTM-71.</title>
        <authorList>
            <person name="Chen W.-M."/>
        </authorList>
    </citation>
    <scope>NUCLEOTIDE SEQUENCE [LARGE SCALE GENOMIC DNA]</scope>
    <source>
        <strain evidence="4 5">TTM-71</strain>
    </source>
</reference>
<dbReference type="PROSITE" id="PS51257">
    <property type="entry name" value="PROKAR_LIPOPROTEIN"/>
    <property type="match status" value="1"/>
</dbReference>
<dbReference type="Gene3D" id="2.40.128.420">
    <property type="match status" value="1"/>
</dbReference>
<comment type="caution">
    <text evidence="4">The sequence shown here is derived from an EMBL/GenBank/DDBJ whole genome shotgun (WGS) entry which is preliminary data.</text>
</comment>
<feature type="signal peptide" evidence="1">
    <location>
        <begin position="1"/>
        <end position="19"/>
    </location>
</feature>
<sequence length="321" mass="35173">MKKITVILSLLLVALTSCNKDREFPDYDYQTVYFAYQYPVRTITLGEDLTVNTDLDNAHKCKVFAATGGVYYSKHDVNITVAVDKTLLGNGMLFDANHGGGDILPLPDKYFTLASNTITIPKGELAGGVEVQLTDAFFDDPLAIGNNYVLPLKITGVAGADSVLSGRDFVLYAIRYVNTWHGNYLRRGKDIVTGSLNQTVVRHKQYVEQDEVNKITTRSLKQGELPVVFKDKDGANINCTLLLSFNDNGNCTVSSATTGITASGSGSFVKKGEKNSWGAKDRDAIYLNYQVDLPGMHVATTDTLVARDRAVTMDTFSPRNK</sequence>
<protein>
    <submittedName>
        <fullName evidence="4">DUF1735 domain-containing protein</fullName>
    </submittedName>
</protein>
<dbReference type="AlphaFoldDB" id="A0A4Q1D0B7"/>
<organism evidence="4 5">
    <name type="scientific">Filimonas effusa</name>
    <dbReference type="NCBI Taxonomy" id="2508721"/>
    <lineage>
        <taxon>Bacteria</taxon>
        <taxon>Pseudomonadati</taxon>
        <taxon>Bacteroidota</taxon>
        <taxon>Chitinophagia</taxon>
        <taxon>Chitinophagales</taxon>
        <taxon>Chitinophagaceae</taxon>
        <taxon>Filimonas</taxon>
    </lineage>
</organism>
<evidence type="ECO:0000259" key="2">
    <source>
        <dbReference type="Pfam" id="PF08522"/>
    </source>
</evidence>
<evidence type="ECO:0000313" key="5">
    <source>
        <dbReference type="Proteomes" id="UP000290545"/>
    </source>
</evidence>
<dbReference type="EMBL" id="SDHZ01000004">
    <property type="protein sequence ID" value="RXK81183.1"/>
    <property type="molecule type" value="Genomic_DNA"/>
</dbReference>
<dbReference type="Pfam" id="PF08522">
    <property type="entry name" value="BT_3987-like_N"/>
    <property type="match status" value="1"/>
</dbReference>
<name>A0A4Q1D0B7_9BACT</name>
<dbReference type="Pfam" id="PF18620">
    <property type="entry name" value="DUF5627"/>
    <property type="match status" value="1"/>
</dbReference>
<gene>
    <name evidence="4" type="ORF">ESB13_19790</name>
</gene>
<dbReference type="InterPro" id="IPR013728">
    <property type="entry name" value="BT_3987-like_N"/>
</dbReference>
<evidence type="ECO:0000256" key="1">
    <source>
        <dbReference type="SAM" id="SignalP"/>
    </source>
</evidence>
<keyword evidence="5" id="KW-1185">Reference proteome</keyword>
<dbReference type="Proteomes" id="UP000290545">
    <property type="component" value="Unassembled WGS sequence"/>
</dbReference>
<proteinExistence type="predicted"/>
<feature type="chain" id="PRO_5020806133" evidence="1">
    <location>
        <begin position="20"/>
        <end position="321"/>
    </location>
</feature>
<accession>A0A4Q1D0B7</accession>
<evidence type="ECO:0000259" key="3">
    <source>
        <dbReference type="Pfam" id="PF18620"/>
    </source>
</evidence>
<dbReference type="InterPro" id="IPR040580">
    <property type="entry name" value="DUF5627"/>
</dbReference>
<evidence type="ECO:0000313" key="4">
    <source>
        <dbReference type="EMBL" id="RXK81183.1"/>
    </source>
</evidence>
<dbReference type="OrthoDB" id="1041979at2"/>
<feature type="domain" description="DUF5627" evidence="3">
    <location>
        <begin position="179"/>
        <end position="309"/>
    </location>
</feature>
<dbReference type="RefSeq" id="WP_129005437.1">
    <property type="nucleotide sequence ID" value="NZ_SDHZ01000004.1"/>
</dbReference>
<keyword evidence="1" id="KW-0732">Signal</keyword>
<dbReference type="Gene3D" id="2.60.40.1740">
    <property type="entry name" value="hypothetical protein (bacova_03559)"/>
    <property type="match status" value="1"/>
</dbReference>
<feature type="domain" description="BT-3987-like N-terminal" evidence="2">
    <location>
        <begin position="29"/>
        <end position="160"/>
    </location>
</feature>